<sequence>MVAAVSVAAGGGVVALLRAEPAQAAVRFCSSITPVSQRPTLRAGDTGWCVQNLQSRLNSRGAALTVDHDFGSKTLAAVKAFQRSAGLQVDGVVGAKTWTALIGGTLEIPAYTTTSGYIQQRGPNRTSRIVLTFDDCPSSYTSFKAMVDAAQAQRVTLVLAPTGDCQAGSRFSAAYARAHGQVVIGHSKTHPNLVTLTDAQVVAQIDPGSAASGYMRPPYGSWNARVSTALGTRGVKVWAWTRDTGDWTGLSQAQVVSYVTSTARANDTILMHMQWKGFSPSALGQIKTGLAGRGLALCQAYVGTTAPTALPAQLPC</sequence>
<feature type="domain" description="Peptidoglycan binding-like" evidence="3">
    <location>
        <begin position="50"/>
        <end position="101"/>
    </location>
</feature>
<dbReference type="SUPFAM" id="SSF47090">
    <property type="entry name" value="PGBD-like"/>
    <property type="match status" value="1"/>
</dbReference>
<evidence type="ECO:0000313" key="5">
    <source>
        <dbReference type="EMBL" id="MDF8263212.1"/>
    </source>
</evidence>
<evidence type="ECO:0000313" key="6">
    <source>
        <dbReference type="Proteomes" id="UP001528912"/>
    </source>
</evidence>
<dbReference type="RefSeq" id="WP_277190986.1">
    <property type="nucleotide sequence ID" value="NZ_JAROAV010000009.1"/>
</dbReference>
<keyword evidence="6" id="KW-1185">Reference proteome</keyword>
<dbReference type="Pfam" id="PF01522">
    <property type="entry name" value="Polysacc_deac_1"/>
    <property type="match status" value="1"/>
</dbReference>
<evidence type="ECO:0000259" key="3">
    <source>
        <dbReference type="Pfam" id="PF01471"/>
    </source>
</evidence>
<dbReference type="InterPro" id="IPR050248">
    <property type="entry name" value="Polysacc_deacetylase_ArnD"/>
</dbReference>
<dbReference type="InterPro" id="IPR036365">
    <property type="entry name" value="PGBD-like_sf"/>
</dbReference>
<dbReference type="Gene3D" id="3.20.20.370">
    <property type="entry name" value="Glycoside hydrolase/deacetylase"/>
    <property type="match status" value="1"/>
</dbReference>
<dbReference type="Proteomes" id="UP001528912">
    <property type="component" value="Unassembled WGS sequence"/>
</dbReference>
<keyword evidence="1" id="KW-0479">Metal-binding</keyword>
<dbReference type="InterPro" id="IPR011330">
    <property type="entry name" value="Glyco_hydro/deAcase_b/a-brl"/>
</dbReference>
<dbReference type="PANTHER" id="PTHR10587">
    <property type="entry name" value="GLYCOSYL TRANSFERASE-RELATED"/>
    <property type="match status" value="1"/>
</dbReference>
<evidence type="ECO:0000259" key="4">
    <source>
        <dbReference type="Pfam" id="PF01522"/>
    </source>
</evidence>
<organism evidence="5 6">
    <name type="scientific">Luteipulveratus flavus</name>
    <dbReference type="NCBI Taxonomy" id="3031728"/>
    <lineage>
        <taxon>Bacteria</taxon>
        <taxon>Bacillati</taxon>
        <taxon>Actinomycetota</taxon>
        <taxon>Actinomycetes</taxon>
        <taxon>Micrococcales</taxon>
        <taxon>Dermacoccaceae</taxon>
        <taxon>Luteipulveratus</taxon>
    </lineage>
</organism>
<dbReference type="EMBL" id="JAROAV010000009">
    <property type="protein sequence ID" value="MDF8263212.1"/>
    <property type="molecule type" value="Genomic_DNA"/>
</dbReference>
<name>A0ABT6C2Y5_9MICO</name>
<dbReference type="InterPro" id="IPR002509">
    <property type="entry name" value="NODB_dom"/>
</dbReference>
<protein>
    <submittedName>
        <fullName evidence="5">Peptidoglycan-binding protein</fullName>
    </submittedName>
</protein>
<reference evidence="5 6" key="1">
    <citation type="submission" date="2023-03" db="EMBL/GenBank/DDBJ databases">
        <title>YIM 133296 draft genome.</title>
        <authorList>
            <person name="Xiong L."/>
        </authorList>
    </citation>
    <scope>NUCLEOTIDE SEQUENCE [LARGE SCALE GENOMIC DNA]</scope>
    <source>
        <strain evidence="5 6">YIM 133296</strain>
    </source>
</reference>
<proteinExistence type="predicted"/>
<evidence type="ECO:0000256" key="1">
    <source>
        <dbReference type="ARBA" id="ARBA00022723"/>
    </source>
</evidence>
<dbReference type="InterPro" id="IPR036366">
    <property type="entry name" value="PGBDSf"/>
</dbReference>
<comment type="caution">
    <text evidence="5">The sequence shown here is derived from an EMBL/GenBank/DDBJ whole genome shotgun (WGS) entry which is preliminary data.</text>
</comment>
<dbReference type="PANTHER" id="PTHR10587:SF133">
    <property type="entry name" value="CHITIN DEACETYLASE 1-RELATED"/>
    <property type="match status" value="1"/>
</dbReference>
<dbReference type="Gene3D" id="1.10.101.10">
    <property type="entry name" value="PGBD-like superfamily/PGBD"/>
    <property type="match status" value="1"/>
</dbReference>
<accession>A0ABT6C2Y5</accession>
<dbReference type="SUPFAM" id="SSF88713">
    <property type="entry name" value="Glycoside hydrolase/deacetylase"/>
    <property type="match status" value="1"/>
</dbReference>
<dbReference type="Pfam" id="PF01471">
    <property type="entry name" value="PG_binding_1"/>
    <property type="match status" value="1"/>
</dbReference>
<gene>
    <name evidence="5" type="ORF">P4R38_02980</name>
</gene>
<keyword evidence="2" id="KW-0378">Hydrolase</keyword>
<dbReference type="CDD" id="cd10917">
    <property type="entry name" value="CE4_NodB_like_6s_7s"/>
    <property type="match status" value="1"/>
</dbReference>
<evidence type="ECO:0000256" key="2">
    <source>
        <dbReference type="ARBA" id="ARBA00022801"/>
    </source>
</evidence>
<feature type="domain" description="NodB homology" evidence="4">
    <location>
        <begin position="123"/>
        <end position="236"/>
    </location>
</feature>
<dbReference type="InterPro" id="IPR002477">
    <property type="entry name" value="Peptidoglycan-bd-like"/>
</dbReference>